<reference evidence="5" key="1">
    <citation type="journal article" date="2014" name="Nat. Genet.">
        <title>A reference genome for common bean and genome-wide analysis of dual domestications.</title>
        <authorList>
            <person name="Schmutz J."/>
            <person name="McClean P.E."/>
            <person name="Mamidi S."/>
            <person name="Wu G.A."/>
            <person name="Cannon S.B."/>
            <person name="Grimwood J."/>
            <person name="Jenkins J."/>
            <person name="Shu S."/>
            <person name="Song Q."/>
            <person name="Chavarro C."/>
            <person name="Torres-Torres M."/>
            <person name="Geffroy V."/>
            <person name="Moghaddam S.M."/>
            <person name="Gao D."/>
            <person name="Abernathy B."/>
            <person name="Barry K."/>
            <person name="Blair M."/>
            <person name="Brick M.A."/>
            <person name="Chovatia M."/>
            <person name="Gepts P."/>
            <person name="Goodstein D.M."/>
            <person name="Gonzales M."/>
            <person name="Hellsten U."/>
            <person name="Hyten D.L."/>
            <person name="Jia G."/>
            <person name="Kelly J.D."/>
            <person name="Kudrna D."/>
            <person name="Lee R."/>
            <person name="Richard M.M."/>
            <person name="Miklas P.N."/>
            <person name="Osorno J.M."/>
            <person name="Rodrigues J."/>
            <person name="Thareau V."/>
            <person name="Urrea C.A."/>
            <person name="Wang M."/>
            <person name="Yu Y."/>
            <person name="Zhang M."/>
            <person name="Wing R.A."/>
            <person name="Cregan P.B."/>
            <person name="Rokhsar D.S."/>
            <person name="Jackson S.A."/>
        </authorList>
    </citation>
    <scope>NUCLEOTIDE SEQUENCE [LARGE SCALE GENOMIC DNA]</scope>
    <source>
        <strain evidence="5">cv. G19833</strain>
    </source>
</reference>
<dbReference type="GO" id="GO:0009507">
    <property type="term" value="C:chloroplast"/>
    <property type="evidence" value="ECO:0007669"/>
    <property type="project" value="TreeGrafter"/>
</dbReference>
<dbReference type="STRING" id="3885.V7AZV7"/>
<dbReference type="Pfam" id="PF13041">
    <property type="entry name" value="PPR_2"/>
    <property type="match status" value="2"/>
</dbReference>
<dbReference type="eggNOG" id="KOG4197">
    <property type="taxonomic scope" value="Eukaryota"/>
</dbReference>
<comment type="similarity">
    <text evidence="1">Belongs to the PPR family. P subfamily.</text>
</comment>
<dbReference type="GO" id="GO:0010019">
    <property type="term" value="P:chloroplast-nucleus signaling pathway"/>
    <property type="evidence" value="ECO:0007669"/>
    <property type="project" value="TreeGrafter"/>
</dbReference>
<dbReference type="AlphaFoldDB" id="V7AZV7"/>
<dbReference type="OMA" id="TFSICIR"/>
<dbReference type="Pfam" id="PF01535">
    <property type="entry name" value="PPR"/>
    <property type="match status" value="2"/>
</dbReference>
<keyword evidence="2" id="KW-0677">Repeat</keyword>
<dbReference type="SMR" id="V7AZV7"/>
<dbReference type="PANTHER" id="PTHR47936">
    <property type="entry name" value="PPR_LONG DOMAIN-CONTAINING PROTEIN"/>
    <property type="match status" value="1"/>
</dbReference>
<feature type="repeat" description="PPR" evidence="3">
    <location>
        <begin position="424"/>
        <end position="458"/>
    </location>
</feature>
<sequence length="557" mass="63164">MLCRTQHAAVFSVHVFNASSRFLHSSSTQTNRNFPIPRNNSPPSHHVFNPSSLFSYLVSCANDRDMARVLAHHKRELTSNLVLRVLRGYKQLGRAKTLKFFSLAGTHMGFHFDDSVVEYMADFLGRRKLFDDMKCLLTTVSFHKGRVSSKALSICIRFLGRQGRIKEALSLFEEMETVFKCEPDNLVCNNMLYVLCKRESSLEMIQLALSIFHKIEAPDTYSCSNMIVGFCKFGRVESALEIFNQMDKIGVLPTRSAINMLIGELCLMSAKEGSVEKVRVRNTRRPYTILVPNMGGNSDVMQPAVQVFWAVCKAGLLPSAFVVVKLMCELCRLGNTEEAVRVLRIVEERKLRCVHEGYSVVIKALCDCHRVEEASDLFGRMLTCGLKPKLVVYNSVIPMLCKLGKLKDATRVFEIMNKNRCLPDGLTYSALIHGHGESKNWKVAYDLLIEMLGLGLLPNLDSYNLVESLLREHDRLDLCVKLERKLENQKLQKLCRVGQLDAAYEKAKSMLENGIPLSAYARDIFEQVFQKCGKLKIARQLLENTVRVQEAEEIDKT</sequence>
<dbReference type="InterPro" id="IPR011990">
    <property type="entry name" value="TPR-like_helical_dom_sf"/>
</dbReference>
<feature type="repeat" description="PPR" evidence="3">
    <location>
        <begin position="219"/>
        <end position="253"/>
    </location>
</feature>
<dbReference type="PANTHER" id="PTHR47936:SF1">
    <property type="entry name" value="PENTATRICOPEPTIDE REPEAT-CONTAINING PROTEIN GUN1, CHLOROPLASTIC"/>
    <property type="match status" value="1"/>
</dbReference>
<proteinExistence type="inferred from homology"/>
<evidence type="ECO:0000256" key="3">
    <source>
        <dbReference type="PROSITE-ProRule" id="PRU00708"/>
    </source>
</evidence>
<dbReference type="GO" id="GO:0031930">
    <property type="term" value="P:mitochondria-nucleus signaling pathway"/>
    <property type="evidence" value="ECO:0007669"/>
    <property type="project" value="TreeGrafter"/>
</dbReference>
<gene>
    <name evidence="4" type="ORF">PHAVU_008G006600g</name>
</gene>
<protein>
    <recommendedName>
        <fullName evidence="6">Pentacotripeptide-repeat region of PRORP domain-containing protein</fullName>
    </recommendedName>
</protein>
<name>V7AZV7_PHAVU</name>
<dbReference type="Gene3D" id="1.25.40.10">
    <property type="entry name" value="Tetratricopeptide repeat domain"/>
    <property type="match status" value="4"/>
</dbReference>
<feature type="repeat" description="PPR" evidence="3">
    <location>
        <begin position="389"/>
        <end position="423"/>
    </location>
</feature>
<feature type="repeat" description="PPR" evidence="3">
    <location>
        <begin position="354"/>
        <end position="388"/>
    </location>
</feature>
<dbReference type="EMBL" id="CM002295">
    <property type="protein sequence ID" value="ESW11157.1"/>
    <property type="molecule type" value="Genomic_DNA"/>
</dbReference>
<evidence type="ECO:0000256" key="2">
    <source>
        <dbReference type="ARBA" id="ARBA00022737"/>
    </source>
</evidence>
<evidence type="ECO:0000313" key="4">
    <source>
        <dbReference type="EMBL" id="ESW11157.1"/>
    </source>
</evidence>
<dbReference type="Proteomes" id="UP000000226">
    <property type="component" value="Chromosome 8"/>
</dbReference>
<evidence type="ECO:0000256" key="1">
    <source>
        <dbReference type="ARBA" id="ARBA00007626"/>
    </source>
</evidence>
<keyword evidence="5" id="KW-1185">Reference proteome</keyword>
<dbReference type="InterPro" id="IPR002885">
    <property type="entry name" value="PPR_rpt"/>
</dbReference>
<dbReference type="NCBIfam" id="TIGR00756">
    <property type="entry name" value="PPR"/>
    <property type="match status" value="5"/>
</dbReference>
<accession>V7AZV7</accession>
<evidence type="ECO:0008006" key="6">
    <source>
        <dbReference type="Google" id="ProtNLM"/>
    </source>
</evidence>
<dbReference type="OrthoDB" id="733434at2759"/>
<dbReference type="PROSITE" id="PS51375">
    <property type="entry name" value="PPR"/>
    <property type="match status" value="4"/>
</dbReference>
<organism evidence="4 5">
    <name type="scientific">Phaseolus vulgaris</name>
    <name type="common">Kidney bean</name>
    <name type="synonym">French bean</name>
    <dbReference type="NCBI Taxonomy" id="3885"/>
    <lineage>
        <taxon>Eukaryota</taxon>
        <taxon>Viridiplantae</taxon>
        <taxon>Streptophyta</taxon>
        <taxon>Embryophyta</taxon>
        <taxon>Tracheophyta</taxon>
        <taxon>Spermatophyta</taxon>
        <taxon>Magnoliopsida</taxon>
        <taxon>eudicotyledons</taxon>
        <taxon>Gunneridae</taxon>
        <taxon>Pentapetalae</taxon>
        <taxon>rosids</taxon>
        <taxon>fabids</taxon>
        <taxon>Fabales</taxon>
        <taxon>Fabaceae</taxon>
        <taxon>Papilionoideae</taxon>
        <taxon>50 kb inversion clade</taxon>
        <taxon>NPAAA clade</taxon>
        <taxon>indigoferoid/millettioid clade</taxon>
        <taxon>Phaseoleae</taxon>
        <taxon>Phaseolus</taxon>
    </lineage>
</organism>
<evidence type="ECO:0000313" key="5">
    <source>
        <dbReference type="Proteomes" id="UP000000226"/>
    </source>
</evidence>
<dbReference type="Gramene" id="ESW11157">
    <property type="protein sequence ID" value="ESW11157"/>
    <property type="gene ID" value="PHAVU_008G006600g"/>
</dbReference>